<evidence type="ECO:0000313" key="2">
    <source>
        <dbReference type="EMBL" id="KAK6540635.1"/>
    </source>
</evidence>
<dbReference type="AlphaFoldDB" id="A0AAV9XEU0"/>
<proteinExistence type="predicted"/>
<dbReference type="Proteomes" id="UP001365542">
    <property type="component" value="Unassembled WGS sequence"/>
</dbReference>
<protein>
    <submittedName>
        <fullName evidence="2">Uncharacterized protein</fullName>
    </submittedName>
</protein>
<dbReference type="EMBL" id="JAVHJO010000004">
    <property type="protein sequence ID" value="KAK6540635.1"/>
    <property type="molecule type" value="Genomic_DNA"/>
</dbReference>
<evidence type="ECO:0000256" key="1">
    <source>
        <dbReference type="SAM" id="MobiDB-lite"/>
    </source>
</evidence>
<evidence type="ECO:0000313" key="3">
    <source>
        <dbReference type="Proteomes" id="UP001365542"/>
    </source>
</evidence>
<gene>
    <name evidence="2" type="ORF">TWF694_008029</name>
</gene>
<sequence>MGGVTPGPAGSIDILPQSRCPFGVAWAGENESMVRIDNIEDLRVLGDDSGRLATNSGDGRGREVIVGPGSASTTHGGSIYTVTNEGTHVWWVFADGHIMHVVSSLGSLEAMPPKRWCSTKV</sequence>
<keyword evidence="3" id="KW-1185">Reference proteome</keyword>
<feature type="region of interest" description="Disordered" evidence="1">
    <location>
        <begin position="48"/>
        <end position="77"/>
    </location>
</feature>
<accession>A0AAV9XEU0</accession>
<name>A0AAV9XEU0_9PEZI</name>
<reference evidence="2 3" key="1">
    <citation type="submission" date="2019-10" db="EMBL/GenBank/DDBJ databases">
        <authorList>
            <person name="Palmer J.M."/>
        </authorList>
    </citation>
    <scope>NUCLEOTIDE SEQUENCE [LARGE SCALE GENOMIC DNA]</scope>
    <source>
        <strain evidence="2 3">TWF694</strain>
    </source>
</reference>
<organism evidence="2 3">
    <name type="scientific">Orbilia ellipsospora</name>
    <dbReference type="NCBI Taxonomy" id="2528407"/>
    <lineage>
        <taxon>Eukaryota</taxon>
        <taxon>Fungi</taxon>
        <taxon>Dikarya</taxon>
        <taxon>Ascomycota</taxon>
        <taxon>Pezizomycotina</taxon>
        <taxon>Orbiliomycetes</taxon>
        <taxon>Orbiliales</taxon>
        <taxon>Orbiliaceae</taxon>
        <taxon>Orbilia</taxon>
    </lineage>
</organism>
<comment type="caution">
    <text evidence="2">The sequence shown here is derived from an EMBL/GenBank/DDBJ whole genome shotgun (WGS) entry which is preliminary data.</text>
</comment>